<protein>
    <submittedName>
        <fullName evidence="1">Uncharacterized protein</fullName>
    </submittedName>
</protein>
<reference evidence="1 2" key="1">
    <citation type="submission" date="2024-01" db="EMBL/GenBank/DDBJ databases">
        <title>The genomes of 5 underutilized Papilionoideae crops provide insights into root nodulation and disease resistanc.</title>
        <authorList>
            <person name="Jiang F."/>
        </authorList>
    </citation>
    <scope>NUCLEOTIDE SEQUENCE [LARGE SCALE GENOMIC DNA]</scope>
    <source>
        <strain evidence="1">LVBAO_FW01</strain>
        <tissue evidence="1">Leaves</tissue>
    </source>
</reference>
<gene>
    <name evidence="1" type="ORF">VNO77_21271</name>
</gene>
<accession>A0AAN9QLY4</accession>
<dbReference type="EMBL" id="JAYMYQ010000004">
    <property type="protein sequence ID" value="KAK7340564.1"/>
    <property type="molecule type" value="Genomic_DNA"/>
</dbReference>
<evidence type="ECO:0000313" key="2">
    <source>
        <dbReference type="Proteomes" id="UP001367508"/>
    </source>
</evidence>
<dbReference type="Proteomes" id="UP001367508">
    <property type="component" value="Unassembled WGS sequence"/>
</dbReference>
<evidence type="ECO:0000313" key="1">
    <source>
        <dbReference type="EMBL" id="KAK7340564.1"/>
    </source>
</evidence>
<name>A0AAN9QLY4_CANGL</name>
<comment type="caution">
    <text evidence="1">The sequence shown here is derived from an EMBL/GenBank/DDBJ whole genome shotgun (WGS) entry which is preliminary data.</text>
</comment>
<keyword evidence="2" id="KW-1185">Reference proteome</keyword>
<proteinExistence type="predicted"/>
<sequence length="88" mass="10196">MNFCSFFNLNGCVNIFLCHKQPIVLWHLIVKHFLGEEKRKQYQFSFSPPFVDLCALSSVPYGYGTVPKLAKYSRSKDARYFAPIELIS</sequence>
<organism evidence="1 2">
    <name type="scientific">Canavalia gladiata</name>
    <name type="common">Sword bean</name>
    <name type="synonym">Dolichos gladiatus</name>
    <dbReference type="NCBI Taxonomy" id="3824"/>
    <lineage>
        <taxon>Eukaryota</taxon>
        <taxon>Viridiplantae</taxon>
        <taxon>Streptophyta</taxon>
        <taxon>Embryophyta</taxon>
        <taxon>Tracheophyta</taxon>
        <taxon>Spermatophyta</taxon>
        <taxon>Magnoliopsida</taxon>
        <taxon>eudicotyledons</taxon>
        <taxon>Gunneridae</taxon>
        <taxon>Pentapetalae</taxon>
        <taxon>rosids</taxon>
        <taxon>fabids</taxon>
        <taxon>Fabales</taxon>
        <taxon>Fabaceae</taxon>
        <taxon>Papilionoideae</taxon>
        <taxon>50 kb inversion clade</taxon>
        <taxon>NPAAA clade</taxon>
        <taxon>indigoferoid/millettioid clade</taxon>
        <taxon>Phaseoleae</taxon>
        <taxon>Canavalia</taxon>
    </lineage>
</organism>
<dbReference type="AlphaFoldDB" id="A0AAN9QLY4"/>